<accession>A0AAV2PLD9</accession>
<feature type="disulfide bond" evidence="15">
    <location>
        <begin position="594"/>
        <end position="611"/>
    </location>
</feature>
<keyword evidence="10 15" id="KW-1015">Disulfide bond</keyword>
<feature type="domain" description="Laminin EGF-like" evidence="18">
    <location>
        <begin position="738"/>
        <end position="790"/>
    </location>
</feature>
<dbReference type="InterPro" id="IPR001368">
    <property type="entry name" value="TNFR/NGFR_Cys_rich_reg"/>
</dbReference>
<dbReference type="Pfam" id="PF00055">
    <property type="entry name" value="Laminin_N"/>
    <property type="match status" value="1"/>
</dbReference>
<dbReference type="FunFam" id="2.10.25.10:FF:000034">
    <property type="entry name" value="Laminin subunit alpha 3"/>
    <property type="match status" value="1"/>
</dbReference>
<feature type="disulfide bond" evidence="15">
    <location>
        <begin position="1489"/>
        <end position="1498"/>
    </location>
</feature>
<feature type="domain" description="Laminin EGF-like" evidence="18">
    <location>
        <begin position="1375"/>
        <end position="1420"/>
    </location>
</feature>
<feature type="disulfide bond" evidence="15">
    <location>
        <begin position="592"/>
        <end position="604"/>
    </location>
</feature>
<dbReference type="InterPro" id="IPR050440">
    <property type="entry name" value="Laminin/Netrin_ECM"/>
</dbReference>
<feature type="domain" description="Laminin EGF-like" evidence="18">
    <location>
        <begin position="450"/>
        <end position="495"/>
    </location>
</feature>
<evidence type="ECO:0000256" key="17">
    <source>
        <dbReference type="SAM" id="SignalP"/>
    </source>
</evidence>
<feature type="disulfide bond" evidence="15">
    <location>
        <begin position="1375"/>
        <end position="1387"/>
    </location>
</feature>
<feature type="disulfide bond" evidence="15">
    <location>
        <begin position="1377"/>
        <end position="1394"/>
    </location>
</feature>
<feature type="disulfide bond" evidence="15">
    <location>
        <begin position="518"/>
        <end position="527"/>
    </location>
</feature>
<evidence type="ECO:0000256" key="7">
    <source>
        <dbReference type="ARBA" id="ARBA00022869"/>
    </source>
</evidence>
<dbReference type="SMART" id="SM00281">
    <property type="entry name" value="LamB"/>
    <property type="match status" value="1"/>
</dbReference>
<proteinExistence type="predicted"/>
<feature type="disulfide bond" evidence="15">
    <location>
        <begin position="708"/>
        <end position="717"/>
    </location>
</feature>
<dbReference type="Gene3D" id="2.60.120.260">
    <property type="entry name" value="Galactose-binding domain-like"/>
    <property type="match status" value="1"/>
</dbReference>
<dbReference type="FunFam" id="2.10.25.10:FF:000189">
    <property type="entry name" value="Laminin subunit alpha 2"/>
    <property type="match status" value="1"/>
</dbReference>
<dbReference type="FunFam" id="2.10.25.10:FF:000090">
    <property type="entry name" value="laminin subunit alpha"/>
    <property type="match status" value="1"/>
</dbReference>
<dbReference type="Proteomes" id="UP001497623">
    <property type="component" value="Unassembled WGS sequence"/>
</dbReference>
<keyword evidence="4" id="KW-0272">Extracellular matrix</keyword>
<dbReference type="GO" id="GO:0009887">
    <property type="term" value="P:animal organ morphogenesis"/>
    <property type="evidence" value="ECO:0007669"/>
    <property type="project" value="TreeGrafter"/>
</dbReference>
<dbReference type="InterPro" id="IPR000742">
    <property type="entry name" value="EGF"/>
</dbReference>
<sequence>MEGRGTSRALVAWVVALVAGLATAEVLTPPYFNLAKDRRIIASATCGKDVADPELYCKLVGAGTDHKEINFNLIQGQSCDICDPAHPEKYHPAEYAINGLESWWQSPPLSRGMKYNEVNLTIDLGQLFQVAYVLIKMGNSPRPGVWALERSTDNGETYTPWQYFADNDGECERLFGADSIGSIKKDDDVVCVTQFSKVVPLEGGEIVISLLNNRPSSKHFFNSTVLQEFTRATNVRLRLIRTKTLLGHLMSVARQDPTVTRRYFYSIKDISIGGRCVCNGHADECHITDPNDIYKLQCKCQHNTCGAQCETCCAGFIQKKWRTATYESFFECEPCNCHGHSEDCLFDDEVNKNRTSLDIYGIYEGGGVCQNCRHNTEGINCDRCKDKYFRPYGKELDDTYVCQPCQCNYFYSTGNCAEGSGQCECKPNFLPPFCDQCNDGYYDHPTCKPCDCHREGTVGGICQVGGGQCPCKDNFAGLNCDRCAQGYYNFPECLPCECDYTGTLDTSTCDVVTGQCLCKNEFGGQNCDRCQHGYWNYPSNSTCEFCNCDSQGALDEICNKQTGDCLCKEGYSSLRCDTSAPGYWSYPQIRLCECHERGSVSTQCNPNNGKCQCLKGYADRACDKCSPGHFNFPECEPCNCDPSGSIGVSCDKDGKCQCKPNFDGEHCDRCREMFYNFPVCEECNCNPSGVIESFGGCGEAPVGELCACKERVVGRICDKCKPLFWNLQQNNPQGCEECSCHTPGTIGGISVCDSKDGQCFCKPDVTSRRCETCQDGTFNLMEENLFGCSACGCNIGGSVDNACDKSTGQCRCRPRVTGQRCDQPLQLHYFPTYYQLKYEAEDGVTPQDTLVRFGYDESVFQGYSWRGYAVFSEIQKEILYDIYIEKPSLYLLLLYYHNPGSRTVVGKIVATPDNPSDIEQIVDVHLPPTDGPEMMTVTTVPGGFNLPLVLNPGRWILSFENNQNLFLDYFVLLPQAYYEGTILSENVTSPCRLDDYRNSVCVHYSYPDDRNYDYVYGSAGYLSRGEDREIVELYQEYEVLDVLQANPMAWLNYNQQEVRFDIRLNRPGRYVLLINYYTPVGSSTTNVMVETSTQNGREKGHAILYDCTFTWTCRQAVTDLNGKIGIFNFDSNHMNVIIKGNSNTNIAIDSVVAIPYEEWHQDLIKPRPVCKRENGECLESFYSLPPETTKVEFESNLEEKFATLLPEGVANGTVLVLLNHTDPMVDIVGKLRSAGDYVFVVHYYQPDFPEFDLDVLIQNGQFYESTLPLQHCPSSSGCRAVILQKDGSHIFSILENFVLSLKEPNHKSVWLDYVMVVPAAQYTQEMLHELLRDKTTEYISKCGTNNFYVDEDTSGFCKDAAFTLTMDYNSGALECGCDFYGSESFECEKFGGQCQCKSNVIGRTCNRCKTGYFGFPNCKKCDCPSTALCDPITGECICPPRVEGERCERCAPYTYGFDPIIGCEECQCSNLGVRAGNSQCDLLTGQCDCKNTVVARRCDRCAAGHWSFPFCQLCNCDLRGTEEDICSQSDATCFCKLNVEAGECDTCRRGTYNLEESNPDGCTQCFCFGKSETCSSSSLHWDELKVNGINGWGGVMVQPSGASITISSLAEPPIEYEDLVVVDLTGVITSKFDGNVYFSAPQSFLGNRVTSYGGFLRYDIMYVQGVDGNDLSAPLIFLHGNNITALYYSENEPISSIVYNGQVRMTEHNFRSLSGAPMQRDQLMMLLYKLDGIFIRANYWLDSTEARLMNASLELTTDYGWKPAMSVEHCQCPVNYKGHSCEDCADGFFRAKTGPYGGFCIPCQCNGHADTCDPITGKCINCKHNTIGEHCEMCSPGYHGDATQGTPYDCLICACPLPSITNNFADTCEVTPDGFSIACDCQQGYIGQQCQRCAPGFYGQPEVLGSSCQVCECNKNIDRRDPFACDDITGRCLTCLNNTYGDSCERCAPGYYGDAISLKNCQSCTCDECGTRDCKHYTGVCECHENVIGDHCDQCAADHWGFASCQGCQHCQCGLASKSSQCDEGTGQCECRSGVTGQRCDQCKPGYWNYTNYGCQECSCRQGFSVGVGCNPVTGQCSCLQGVIGANCDRCPYRWLLLKEIGSEIKTCKKNIVRQTTEMPYLLVRVNNSCETAAHSYFLHQRLGSINETMFELRPLVDTLQFSESQTDPIQDDIDFLVRDAQSLLSQAGLTYTRAGDSATNGHETHKNAIAVQNDLGNAFNLTKEIISEINKLVIGLETGTGAQIGQAIKEAESIVALMQKRSFDEQRDKVDVELEHAKEILERMRSFYGPIKEQADAIENHSEQLSEFEEKLEDMKKYIDNSVKQTNAAKLMNRNNKLFGREALKKKIAEIQRLEEEINYQLTEGQTFVQNASDSLVNATDNYGLLLIQLEQLRGSSFSLNESVIDLAEGLDQVQIPAQKAQQHSNMLQERAEQLDDLLADTRQVAESALAAANAYANIVDAIENAFKAAQDAKDSAEKT</sequence>
<evidence type="ECO:0000256" key="12">
    <source>
        <dbReference type="ARBA" id="ARBA00023273"/>
    </source>
</evidence>
<dbReference type="FunFam" id="2.10.25.10:FF:000033">
    <property type="entry name" value="Laminin subunit alpha 2"/>
    <property type="match status" value="1"/>
</dbReference>
<evidence type="ECO:0000313" key="21">
    <source>
        <dbReference type="EMBL" id="CAL4059747.1"/>
    </source>
</evidence>
<keyword evidence="9 16" id="KW-0175">Coiled coil</keyword>
<dbReference type="PROSITE" id="PS01248">
    <property type="entry name" value="EGF_LAM_1"/>
    <property type="match status" value="4"/>
</dbReference>
<comment type="caution">
    <text evidence="21">The sequence shown here is derived from an EMBL/GenBank/DDBJ whole genome shotgun (WGS) entry which is preliminary data.</text>
</comment>
<dbReference type="FunFam" id="2.10.25.10:FF:000388">
    <property type="entry name" value="Laminin subunit alpha"/>
    <property type="match status" value="1"/>
</dbReference>
<evidence type="ECO:0000256" key="11">
    <source>
        <dbReference type="ARBA" id="ARBA00023180"/>
    </source>
</evidence>
<feature type="domain" description="Laminin EGF-like" evidence="18">
    <location>
        <begin position="496"/>
        <end position="550"/>
    </location>
</feature>
<feature type="disulfide bond" evidence="15">
    <location>
        <begin position="1947"/>
        <end position="1961"/>
    </location>
</feature>
<keyword evidence="22" id="KW-1185">Reference proteome</keyword>
<feature type="disulfide bond" evidence="15">
    <location>
        <begin position="1935"/>
        <end position="1944"/>
    </location>
</feature>
<keyword evidence="13 15" id="KW-0424">Laminin EGF-like domain</keyword>
<feature type="domain" description="Laminin EGF-like" evidence="18">
    <location>
        <begin position="683"/>
        <end position="737"/>
    </location>
</feature>
<dbReference type="InterPro" id="IPR009254">
    <property type="entry name" value="Laminin_aI"/>
</dbReference>
<evidence type="ECO:0000256" key="1">
    <source>
        <dbReference type="ARBA" id="ARBA00004302"/>
    </source>
</evidence>
<evidence type="ECO:0000256" key="6">
    <source>
        <dbReference type="ARBA" id="ARBA00022737"/>
    </source>
</evidence>
<feature type="domain" description="Laminin IV type A" evidence="19">
    <location>
        <begin position="1587"/>
        <end position="1769"/>
    </location>
</feature>
<feature type="signal peptide" evidence="17">
    <location>
        <begin position="1"/>
        <end position="24"/>
    </location>
</feature>
<dbReference type="Pfam" id="PF06008">
    <property type="entry name" value="Laminin_I"/>
    <property type="match status" value="1"/>
</dbReference>
<dbReference type="GO" id="GO:0034446">
    <property type="term" value="P:substrate adhesion-dependent cell spreading"/>
    <property type="evidence" value="ECO:0007669"/>
    <property type="project" value="UniProtKB-ARBA"/>
</dbReference>
<dbReference type="FunFam" id="2.10.25.10:FF:000069">
    <property type="entry name" value="Laminin subunit alpha 1"/>
    <property type="match status" value="1"/>
</dbReference>
<feature type="disulfide bond" evidence="15">
    <location>
        <begin position="425"/>
        <end position="434"/>
    </location>
</feature>
<dbReference type="SMART" id="SM00180">
    <property type="entry name" value="EGF_Lam"/>
    <property type="match status" value="21"/>
</dbReference>
<dbReference type="GO" id="GO:0030155">
    <property type="term" value="P:regulation of cell adhesion"/>
    <property type="evidence" value="ECO:0007669"/>
    <property type="project" value="InterPro"/>
</dbReference>
<dbReference type="Pfam" id="PF00053">
    <property type="entry name" value="EGF_laminin"/>
    <property type="match status" value="20"/>
</dbReference>
<dbReference type="CDD" id="cd02795">
    <property type="entry name" value="CBM6-CBM35-CBM36_like"/>
    <property type="match status" value="1"/>
</dbReference>
<evidence type="ECO:0000259" key="18">
    <source>
        <dbReference type="PROSITE" id="PS50027"/>
    </source>
</evidence>
<name>A0AAV2PLD9_MEGNR</name>
<dbReference type="PROSITE" id="PS50027">
    <property type="entry name" value="EGF_LAM_2"/>
    <property type="match status" value="14"/>
</dbReference>
<feature type="non-terminal residue" evidence="21">
    <location>
        <position position="2481"/>
    </location>
</feature>
<evidence type="ECO:0000259" key="19">
    <source>
        <dbReference type="PROSITE" id="PS51115"/>
    </source>
</evidence>
<evidence type="ECO:0000256" key="4">
    <source>
        <dbReference type="ARBA" id="ARBA00022530"/>
    </source>
</evidence>
<feature type="domain" description="Laminin EGF-like" evidence="18">
    <location>
        <begin position="1421"/>
        <end position="1465"/>
    </location>
</feature>
<feature type="domain" description="Laminin EGF-like" evidence="18">
    <location>
        <begin position="638"/>
        <end position="682"/>
    </location>
</feature>
<feature type="disulfide bond" evidence="15">
    <location>
        <begin position="658"/>
        <end position="667"/>
    </location>
</feature>
<dbReference type="SMART" id="SM00181">
    <property type="entry name" value="EGF"/>
    <property type="match status" value="8"/>
</dbReference>
<evidence type="ECO:0000256" key="5">
    <source>
        <dbReference type="ARBA" id="ARBA00022729"/>
    </source>
</evidence>
<feature type="coiled-coil region" evidence="16">
    <location>
        <begin position="2292"/>
        <end position="2365"/>
    </location>
</feature>
<dbReference type="FunFam" id="2.10.25.10:FF:000106">
    <property type="entry name" value="Heparan sulfate proteoglycan 2"/>
    <property type="match status" value="1"/>
</dbReference>
<feature type="domain" description="Laminin EGF-like" evidence="18">
    <location>
        <begin position="1466"/>
        <end position="1513"/>
    </location>
</feature>
<feature type="domain" description="Laminin EGF-like" evidence="18">
    <location>
        <begin position="405"/>
        <end position="449"/>
    </location>
</feature>
<comment type="subcellular location">
    <subcellularLocation>
        <location evidence="2">Cell projection</location>
    </subcellularLocation>
    <subcellularLocation>
        <location evidence="1">Secreted</location>
        <location evidence="1">Extracellular space</location>
        <location evidence="1">Extracellular matrix</location>
        <location evidence="1">Basement membrane</location>
    </subcellularLocation>
</comment>
<feature type="chain" id="PRO_5043988056" description="Laminin subunit alpha" evidence="17">
    <location>
        <begin position="25"/>
        <end position="2481"/>
    </location>
</feature>
<dbReference type="Gene3D" id="2.10.25.10">
    <property type="entry name" value="Laminin"/>
    <property type="match status" value="21"/>
</dbReference>
<dbReference type="GO" id="GO:0042995">
    <property type="term" value="C:cell projection"/>
    <property type="evidence" value="ECO:0007669"/>
    <property type="project" value="UniProtKB-SubCell"/>
</dbReference>
<keyword evidence="6" id="KW-0677">Repeat</keyword>
<dbReference type="InterPro" id="IPR002049">
    <property type="entry name" value="LE_dom"/>
</dbReference>
<feature type="disulfide bond" evidence="15">
    <location>
        <begin position="613"/>
        <end position="622"/>
    </location>
</feature>
<dbReference type="CDD" id="cd00055">
    <property type="entry name" value="EGF_Lam"/>
    <property type="match status" value="21"/>
</dbReference>
<feature type="disulfide bond" evidence="15">
    <location>
        <begin position="471"/>
        <end position="480"/>
    </location>
</feature>
<dbReference type="PROSITE" id="PS51115">
    <property type="entry name" value="LAMININ_IVA"/>
    <property type="match status" value="1"/>
</dbReference>
<feature type="domain" description="Laminin EGF-like" evidence="18">
    <location>
        <begin position="1964"/>
        <end position="2010"/>
    </location>
</feature>
<dbReference type="InterPro" id="IPR000034">
    <property type="entry name" value="Laminin_IV"/>
</dbReference>
<dbReference type="SMART" id="SM00136">
    <property type="entry name" value="LamNT"/>
    <property type="match status" value="1"/>
</dbReference>
<dbReference type="GO" id="GO:0045995">
    <property type="term" value="P:regulation of embryonic development"/>
    <property type="evidence" value="ECO:0007669"/>
    <property type="project" value="InterPro"/>
</dbReference>
<gene>
    <name evidence="21" type="ORF">MNOR_LOCUS790</name>
</gene>
<evidence type="ECO:0000256" key="2">
    <source>
        <dbReference type="ARBA" id="ARBA00004316"/>
    </source>
</evidence>
<evidence type="ECO:0000259" key="20">
    <source>
        <dbReference type="PROSITE" id="PS51117"/>
    </source>
</evidence>
<dbReference type="EMBL" id="CAXKWB010000188">
    <property type="protein sequence ID" value="CAL4059747.1"/>
    <property type="molecule type" value="Genomic_DNA"/>
</dbReference>
<dbReference type="FunFam" id="2.10.25.10:FF:000011">
    <property type="entry name" value="Cadherin EGF LAG seven-pass G-type receptor"/>
    <property type="match status" value="2"/>
</dbReference>
<dbReference type="PROSITE" id="PS00652">
    <property type="entry name" value="TNFR_NGFR_1"/>
    <property type="match status" value="1"/>
</dbReference>
<evidence type="ECO:0008006" key="23">
    <source>
        <dbReference type="Google" id="ProtNLM"/>
    </source>
</evidence>
<evidence type="ECO:0000256" key="14">
    <source>
        <dbReference type="ARBA" id="ARBA00065619"/>
    </source>
</evidence>
<dbReference type="GO" id="GO:0009888">
    <property type="term" value="P:tissue development"/>
    <property type="evidence" value="ECO:0007669"/>
    <property type="project" value="TreeGrafter"/>
</dbReference>
<dbReference type="FunFam" id="2.10.25.10:FF:000407">
    <property type="entry name" value="Laminin subunit alpha-3"/>
    <property type="match status" value="1"/>
</dbReference>
<feature type="disulfide bond" evidence="15">
    <location>
        <begin position="1396"/>
        <end position="1405"/>
    </location>
</feature>
<feature type="domain" description="Laminin EGF-like" evidence="18">
    <location>
        <begin position="1803"/>
        <end position="1852"/>
    </location>
</feature>
<feature type="domain" description="Laminin EGF-like" evidence="18">
    <location>
        <begin position="592"/>
        <end position="637"/>
    </location>
</feature>
<dbReference type="InterPro" id="IPR056863">
    <property type="entry name" value="LMN_ATRN_NET-like_EGF"/>
</dbReference>
<feature type="disulfide bond" evidence="15">
    <location>
        <begin position="452"/>
        <end position="469"/>
    </location>
</feature>
<protein>
    <recommendedName>
        <fullName evidence="23">Laminin subunit alpha</fullName>
    </recommendedName>
</protein>
<dbReference type="GO" id="GO:0030334">
    <property type="term" value="P:regulation of cell migration"/>
    <property type="evidence" value="ECO:0007669"/>
    <property type="project" value="InterPro"/>
</dbReference>
<feature type="disulfide bond" evidence="15">
    <location>
        <begin position="2031"/>
        <end position="2040"/>
    </location>
</feature>
<dbReference type="GO" id="GO:0005604">
    <property type="term" value="C:basement membrane"/>
    <property type="evidence" value="ECO:0007669"/>
    <property type="project" value="UniProtKB-SubCell"/>
</dbReference>
<evidence type="ECO:0000256" key="15">
    <source>
        <dbReference type="PROSITE-ProRule" id="PRU00460"/>
    </source>
</evidence>
<dbReference type="Pfam" id="PF00052">
    <property type="entry name" value="Laminin_B"/>
    <property type="match status" value="1"/>
</dbReference>
<dbReference type="FunFam" id="2.10.25.10:FF:000209">
    <property type="entry name" value="Laminin subunit alpha 5"/>
    <property type="match status" value="3"/>
</dbReference>
<comment type="subunit">
    <text evidence="14">Laminin is a complex glycoprotein, consisting of three different polypeptide chains (alpha, beta, gamma), which are bound to each other by disulfide bonds into a cross-shaped molecule comprising one long and three short arms with globules at each end.</text>
</comment>
<evidence type="ECO:0000256" key="10">
    <source>
        <dbReference type="ARBA" id="ARBA00023157"/>
    </source>
</evidence>
<feature type="disulfide bond" evidence="15">
    <location>
        <begin position="1438"/>
        <end position="1447"/>
    </location>
</feature>
<reference evidence="21 22" key="1">
    <citation type="submission" date="2024-05" db="EMBL/GenBank/DDBJ databases">
        <authorList>
            <person name="Wallberg A."/>
        </authorList>
    </citation>
    <scope>NUCLEOTIDE SEQUENCE [LARGE SCALE GENOMIC DNA]</scope>
</reference>
<dbReference type="FunFam" id="2.10.25.10:FF:000224">
    <property type="entry name" value="Usherin"/>
    <property type="match status" value="1"/>
</dbReference>
<feature type="disulfide bond" evidence="15">
    <location>
        <begin position="1983"/>
        <end position="1992"/>
    </location>
</feature>
<keyword evidence="3" id="KW-0964">Secreted</keyword>
<dbReference type="PROSITE" id="PS51117">
    <property type="entry name" value="LAMININ_NTER"/>
    <property type="match status" value="1"/>
</dbReference>
<evidence type="ECO:0000256" key="9">
    <source>
        <dbReference type="ARBA" id="ARBA00023054"/>
    </source>
</evidence>
<dbReference type="PRINTS" id="PR00011">
    <property type="entry name" value="EGFLAMININ"/>
</dbReference>
<feature type="domain" description="Laminin N-terminal" evidence="20">
    <location>
        <begin position="23"/>
        <end position="275"/>
    </location>
</feature>
<feature type="disulfide bond" evidence="15">
    <location>
        <begin position="1822"/>
        <end position="1831"/>
    </location>
</feature>
<keyword evidence="12" id="KW-0966">Cell projection</keyword>
<keyword evidence="5 17" id="KW-0732">Signal</keyword>
<keyword evidence="7" id="KW-0084">Basement membrane</keyword>
<evidence type="ECO:0000256" key="3">
    <source>
        <dbReference type="ARBA" id="ARBA00022525"/>
    </source>
</evidence>
<feature type="coiled-coil region" evidence="16">
    <location>
        <begin position="2419"/>
        <end position="2481"/>
    </location>
</feature>
<organism evidence="21 22">
    <name type="scientific">Meganyctiphanes norvegica</name>
    <name type="common">Northern krill</name>
    <name type="synonym">Thysanopoda norvegica</name>
    <dbReference type="NCBI Taxonomy" id="48144"/>
    <lineage>
        <taxon>Eukaryota</taxon>
        <taxon>Metazoa</taxon>
        <taxon>Ecdysozoa</taxon>
        <taxon>Arthropoda</taxon>
        <taxon>Crustacea</taxon>
        <taxon>Multicrustacea</taxon>
        <taxon>Malacostraca</taxon>
        <taxon>Eumalacostraca</taxon>
        <taxon>Eucarida</taxon>
        <taxon>Euphausiacea</taxon>
        <taxon>Euphausiidae</taxon>
        <taxon>Meganyctiphanes</taxon>
    </lineage>
</organism>
<dbReference type="PANTHER" id="PTHR10574">
    <property type="entry name" value="NETRIN/LAMININ-RELATED"/>
    <property type="match status" value="1"/>
</dbReference>
<dbReference type="InterPro" id="IPR008211">
    <property type="entry name" value="Laminin_N"/>
</dbReference>
<feature type="domain" description="Laminin EGF-like" evidence="18">
    <location>
        <begin position="1911"/>
        <end position="1963"/>
    </location>
</feature>
<evidence type="ECO:0000256" key="13">
    <source>
        <dbReference type="ARBA" id="ARBA00023292"/>
    </source>
</evidence>
<dbReference type="FunFam" id="2.10.25.10:FF:000074">
    <property type="entry name" value="Laminin subunit alpha"/>
    <property type="match status" value="1"/>
</dbReference>
<keyword evidence="11" id="KW-0325">Glycoprotein</keyword>
<keyword evidence="8" id="KW-0130">Cell adhesion</keyword>
<feature type="disulfide bond" evidence="15">
    <location>
        <begin position="450"/>
        <end position="462"/>
    </location>
</feature>
<feature type="domain" description="Laminin EGF-like" evidence="18">
    <location>
        <begin position="2011"/>
        <end position="2057"/>
    </location>
</feature>
<feature type="disulfide bond" evidence="15">
    <location>
        <begin position="761"/>
        <end position="770"/>
    </location>
</feature>
<evidence type="ECO:0000313" key="22">
    <source>
        <dbReference type="Proteomes" id="UP001497623"/>
    </source>
</evidence>
<evidence type="ECO:0000256" key="16">
    <source>
        <dbReference type="SAM" id="Coils"/>
    </source>
</evidence>
<feature type="disulfide bond" evidence="15">
    <location>
        <begin position="638"/>
        <end position="650"/>
    </location>
</feature>
<dbReference type="SUPFAM" id="SSF57196">
    <property type="entry name" value="EGF/Laminin"/>
    <property type="match status" value="18"/>
</dbReference>
<dbReference type="GO" id="GO:0031175">
    <property type="term" value="P:neuron projection development"/>
    <property type="evidence" value="ECO:0007669"/>
    <property type="project" value="UniProtKB-ARBA"/>
</dbReference>
<dbReference type="Pfam" id="PF24973">
    <property type="entry name" value="EGF_LMN_ATRN"/>
    <property type="match status" value="1"/>
</dbReference>
<dbReference type="FunFam" id="2.10.25.10:FF:000051">
    <property type="entry name" value="Laminin subunit alpha 4"/>
    <property type="match status" value="1"/>
</dbReference>
<evidence type="ECO:0000256" key="8">
    <source>
        <dbReference type="ARBA" id="ARBA00022889"/>
    </source>
</evidence>
<comment type="caution">
    <text evidence="15">Lacks conserved residue(s) required for the propagation of feature annotation.</text>
</comment>
<dbReference type="PANTHER" id="PTHR10574:SF406">
    <property type="entry name" value="LAMININ SUBUNIT ALPHA 5"/>
    <property type="match status" value="1"/>
</dbReference>
<dbReference type="FunFam" id="2.60.120.260:FF:000092">
    <property type="entry name" value="Laminin subunit alpha-3"/>
    <property type="match status" value="1"/>
</dbReference>
<dbReference type="GO" id="GO:0005102">
    <property type="term" value="F:signaling receptor binding"/>
    <property type="evidence" value="ECO:0007669"/>
    <property type="project" value="InterPro"/>
</dbReference>